<dbReference type="InterPro" id="IPR031833">
    <property type="entry name" value="DUF4748"/>
</dbReference>
<accession>A0A2T6ZH53</accession>
<keyword evidence="4" id="KW-1185">Reference proteome</keyword>
<evidence type="ECO:0000256" key="2">
    <source>
        <dbReference type="SAM" id="Phobius"/>
    </source>
</evidence>
<protein>
    <submittedName>
        <fullName evidence="3">Uncharacterized protein</fullName>
    </submittedName>
</protein>
<gene>
    <name evidence="3" type="ORF">B9Z19DRAFT_998281</name>
</gene>
<dbReference type="Proteomes" id="UP000244722">
    <property type="component" value="Unassembled WGS sequence"/>
</dbReference>
<comment type="caution">
    <text evidence="3">The sequence shown here is derived from an EMBL/GenBank/DDBJ whole genome shotgun (WGS) entry which is preliminary data.</text>
</comment>
<feature type="region of interest" description="Disordered" evidence="1">
    <location>
        <begin position="46"/>
        <end position="101"/>
    </location>
</feature>
<reference evidence="3 4" key="1">
    <citation type="submission" date="2017-04" db="EMBL/GenBank/DDBJ databases">
        <title>Draft genome sequence of Tuber borchii Vittad., a whitish edible truffle.</title>
        <authorList>
            <consortium name="DOE Joint Genome Institute"/>
            <person name="Murat C."/>
            <person name="Kuo A."/>
            <person name="Barry K.W."/>
            <person name="Clum A."/>
            <person name="Dockter R.B."/>
            <person name="Fauchery L."/>
            <person name="Iotti M."/>
            <person name="Kohler A."/>
            <person name="Labutti K."/>
            <person name="Lindquist E.A."/>
            <person name="Lipzen A."/>
            <person name="Ohm R.A."/>
            <person name="Wang M."/>
            <person name="Grigoriev I.V."/>
            <person name="Zambonelli A."/>
            <person name="Martin F.M."/>
        </authorList>
    </citation>
    <scope>NUCLEOTIDE SEQUENCE [LARGE SCALE GENOMIC DNA]</scope>
    <source>
        <strain evidence="3 4">Tbo3840</strain>
    </source>
</reference>
<dbReference type="PANTHER" id="PTHR41800">
    <property type="entry name" value="EXPRESSED PROTEIN"/>
    <property type="match status" value="1"/>
</dbReference>
<organism evidence="3 4">
    <name type="scientific">Tuber borchii</name>
    <name type="common">White truffle</name>
    <dbReference type="NCBI Taxonomy" id="42251"/>
    <lineage>
        <taxon>Eukaryota</taxon>
        <taxon>Fungi</taxon>
        <taxon>Dikarya</taxon>
        <taxon>Ascomycota</taxon>
        <taxon>Pezizomycotina</taxon>
        <taxon>Pezizomycetes</taxon>
        <taxon>Pezizales</taxon>
        <taxon>Tuberaceae</taxon>
        <taxon>Tuber</taxon>
    </lineage>
</organism>
<dbReference type="OrthoDB" id="2559326at2759"/>
<dbReference type="AlphaFoldDB" id="A0A2T6ZH53"/>
<feature type="non-terminal residue" evidence="3">
    <location>
        <position position="1"/>
    </location>
</feature>
<keyword evidence="2" id="KW-1133">Transmembrane helix</keyword>
<dbReference type="Pfam" id="PF15932">
    <property type="entry name" value="DUF4748"/>
    <property type="match status" value="1"/>
</dbReference>
<name>A0A2T6ZH53_TUBBO</name>
<dbReference type="PANTHER" id="PTHR41800:SF1">
    <property type="entry name" value="EXPRESSED PROTEIN"/>
    <property type="match status" value="1"/>
</dbReference>
<keyword evidence="2" id="KW-0472">Membrane</keyword>
<dbReference type="EMBL" id="NESQ01000272">
    <property type="protein sequence ID" value="PUU74812.1"/>
    <property type="molecule type" value="Genomic_DNA"/>
</dbReference>
<feature type="compositionally biased region" description="Basic and acidic residues" evidence="1">
    <location>
        <begin position="82"/>
        <end position="101"/>
    </location>
</feature>
<evidence type="ECO:0000256" key="1">
    <source>
        <dbReference type="SAM" id="MobiDB-lite"/>
    </source>
</evidence>
<keyword evidence="2" id="KW-0812">Transmembrane</keyword>
<evidence type="ECO:0000313" key="4">
    <source>
        <dbReference type="Proteomes" id="UP000244722"/>
    </source>
</evidence>
<feature type="transmembrane region" description="Helical" evidence="2">
    <location>
        <begin position="6"/>
        <end position="22"/>
    </location>
</feature>
<sequence>VNIYRIGWGSLIIAGGGAYYFAKREINADRREKHLKRQLLQQQQYNMLYPENDPAGQPSAESSNDPAPGKPAPQTEQQGINEKSKYEASEVYKRPKGDRLS</sequence>
<proteinExistence type="predicted"/>
<evidence type="ECO:0000313" key="3">
    <source>
        <dbReference type="EMBL" id="PUU74812.1"/>
    </source>
</evidence>